<dbReference type="InterPro" id="IPR021840">
    <property type="entry name" value="DUF3433"/>
</dbReference>
<feature type="transmembrane region" description="Helical" evidence="1">
    <location>
        <begin position="728"/>
        <end position="751"/>
    </location>
</feature>
<keyword evidence="1" id="KW-1133">Transmembrane helix</keyword>
<evidence type="ECO:0000256" key="1">
    <source>
        <dbReference type="SAM" id="Phobius"/>
    </source>
</evidence>
<keyword evidence="1" id="KW-0472">Membrane</keyword>
<feature type="transmembrane region" description="Helical" evidence="1">
    <location>
        <begin position="27"/>
        <end position="46"/>
    </location>
</feature>
<feature type="transmembrane region" description="Helical" evidence="1">
    <location>
        <begin position="66"/>
        <end position="90"/>
    </location>
</feature>
<keyword evidence="1" id="KW-0812">Transmembrane</keyword>
<reference evidence="2 3" key="1">
    <citation type="submission" date="2016-07" db="EMBL/GenBank/DDBJ databases">
        <title>Multiple horizontal gene transfer events from other fungi enriched the ability of initially mycotrophic Trichoderma (Ascomycota) to feed on dead plant biomass.</title>
        <authorList>
            <consortium name="DOE Joint Genome Institute"/>
            <person name="Aerts A."/>
            <person name="Atanasova L."/>
            <person name="Chenthamara K."/>
            <person name="Zhang J."/>
            <person name="Grujic M."/>
            <person name="Henrissat B."/>
            <person name="Kuo A."/>
            <person name="Salamov A."/>
            <person name="Lipzen A."/>
            <person name="Labutti K."/>
            <person name="Barry K."/>
            <person name="Miao Y."/>
            <person name="Rahimi M.J."/>
            <person name="Shen Q."/>
            <person name="Grigoriev I.V."/>
            <person name="Kubicek C.P."/>
            <person name="Druzhinina I.S."/>
        </authorList>
    </citation>
    <scope>NUCLEOTIDE SEQUENCE [LARGE SCALE GENOMIC DNA]</scope>
    <source>
        <strain evidence="2 3">ATCC 18648</strain>
    </source>
</reference>
<feature type="transmembrane region" description="Helical" evidence="1">
    <location>
        <begin position="621"/>
        <end position="642"/>
    </location>
</feature>
<feature type="transmembrane region" description="Helical" evidence="1">
    <location>
        <begin position="1100"/>
        <end position="1119"/>
    </location>
</feature>
<proteinExistence type="predicted"/>
<dbReference type="PANTHER" id="PTHR37544">
    <property type="entry name" value="SPRAY-RELATED"/>
    <property type="match status" value="1"/>
</dbReference>
<protein>
    <submittedName>
        <fullName evidence="2">Uncharacterized protein</fullName>
    </submittedName>
</protein>
<gene>
    <name evidence="2" type="ORF">M440DRAFT_1329279</name>
</gene>
<dbReference type="STRING" id="983965.A0A2T4CB40"/>
<evidence type="ECO:0000313" key="2">
    <source>
        <dbReference type="EMBL" id="PTB78797.1"/>
    </source>
</evidence>
<organism evidence="2 3">
    <name type="scientific">Trichoderma longibrachiatum ATCC 18648</name>
    <dbReference type="NCBI Taxonomy" id="983965"/>
    <lineage>
        <taxon>Eukaryota</taxon>
        <taxon>Fungi</taxon>
        <taxon>Dikarya</taxon>
        <taxon>Ascomycota</taxon>
        <taxon>Pezizomycotina</taxon>
        <taxon>Sordariomycetes</taxon>
        <taxon>Hypocreomycetidae</taxon>
        <taxon>Hypocreales</taxon>
        <taxon>Hypocreaceae</taxon>
        <taxon>Trichoderma</taxon>
    </lineage>
</organism>
<keyword evidence="3" id="KW-1185">Reference proteome</keyword>
<dbReference type="Pfam" id="PF11915">
    <property type="entry name" value="DUF3433"/>
    <property type="match status" value="2"/>
</dbReference>
<dbReference type="EMBL" id="KZ679129">
    <property type="protein sequence ID" value="PTB78797.1"/>
    <property type="molecule type" value="Genomic_DNA"/>
</dbReference>
<feature type="transmembrane region" description="Helical" evidence="1">
    <location>
        <begin position="492"/>
        <end position="514"/>
    </location>
</feature>
<dbReference type="PANTHER" id="PTHR37544:SF3">
    <property type="entry name" value="SPRAY"/>
    <property type="match status" value="1"/>
</dbReference>
<feature type="transmembrane region" description="Helical" evidence="1">
    <location>
        <begin position="138"/>
        <end position="156"/>
    </location>
</feature>
<dbReference type="AlphaFoldDB" id="A0A2T4CB40"/>
<sequence>MLIKIPVDAASPSCTHGWKPSTMKAPVLISFAISSAIVIVLLEVLAQRSQKLGGLSLVDDPDEIPSAVNLTYLYLPTIIAVLYSLVWNWIDLDIKRMQPWTEVSKPDGATGRRSVFLDYPVDFVAFVPFKAAKQRHWAVFYSGTIMVLIFWMITPLQSSCLGTGSVLMNKTVAMTAPSMFMDSLTQATSMDQSVMNSGYAMAWLERSYPPFTTPDYTLMPFQPAEPVEGNIANFSGTTTKYWTDLKCWPAEIELTYSKPSMYLNAAGTYNFINGMGCNASQIVARSFSSKHQMLYIPYQDSAWGEIALSWTCSDKAFHQFLATWSRYDNTTNTTDIQALFCETSYYKQNVSAMILLPEYVPVDDQITPLSPPEPLQVTEFNSSAFEYLVGNGMSSVEVPRDWPFANLLDLYTQLTAFGLPYPFSPMMGLMVGMNNYTVDAYENTTLMGESYQSAHRMMFSMTFHAMLVNNTNSHLVDGNAFVVKYGIIVSRVFTALVEGGLALVAVLTLVLLWVCHGNPTLLSSDPASLGSLIALVRKSPRLLSNFNGKGNLTADQLKEQLGDCTFKLSCRCQGGSGATKLELLEVPSRTQTGPTEGNSGRVGSDQTGHYLPIKPVALRKVIGVLFAVFLCAAVAVFSYLRHQDIVLGGLVRPSPNFEVNQLLTSYLPTIFSTLVEPFWVMLNRYLCILQPFYDLTSGRGTAKRTIDARYTALPPQLTLWRAFRSGHFLLGAICIIALLANVLAVGLGAIFNDSPIKKVYPIVMLPQKQARLDEKGLDTFNTGKITMVPTDYADPLYNIMANMSYGAPLPPWTTSEFTYLPVNITSDIAPSDDDEYTVTTTGFGVEPNCISMGTIITQNVPPTVNTSFGRTDPLPKGCAKEYTIENLPVNHTMFTNFTGRAAGEVVSSMQTGGGGSNITDCEQSFLVGFSRSDITNASTGTLNTSLVICHPAYKVADFRVVFNSAGYIKNATPVSDFTSLMPYPDSYTHLPIISDLFTRLQDTGSRWHNDSVTHGWVMYMIKLFSGNAELFDPTMPTPEPDQYLSTLTSVYKMLFVIHVTLNQYVFADAENGTTVMGNRTVTETRIFVSSTAFITSTTILGLYILMVFFFYGWGVTFFLPRMPTNIGSLIAYIAPSKLTREYGDGESEEDAVKDGEAVPKYSFGRFVGSDGKAHIGIDYADRVVPVNPTSLEKGDTRQGSGFLRRRLLNEKRTRRLEADNWL</sequence>
<accession>A0A2T4CB40</accession>
<feature type="transmembrane region" description="Helical" evidence="1">
    <location>
        <begin position="662"/>
        <end position="682"/>
    </location>
</feature>
<dbReference type="OrthoDB" id="3248909at2759"/>
<evidence type="ECO:0000313" key="3">
    <source>
        <dbReference type="Proteomes" id="UP000240760"/>
    </source>
</evidence>
<dbReference type="Proteomes" id="UP000240760">
    <property type="component" value="Unassembled WGS sequence"/>
</dbReference>
<name>A0A2T4CB40_TRILO</name>